<feature type="domain" description="ABC transmembrane type-1" evidence="13">
    <location>
        <begin position="63"/>
        <end position="270"/>
    </location>
</feature>
<sequence length="327" mass="36100">MQTSYKKPIDEPRFLKVLLIALALSFLGVMLVIPLISVFVEAFRQGWALYIASLTEPDAMAAIKLTLLTAAIVVPINVVFGVAMAWLLTRFDFRGKQWLTTLLDLPFSVSPVVAGLMFILLFGSYSVLGSWLESIGFQVIFAVPGIVIATLFVTFPFIARELIPLMQSQGSSEEQAALVLGASSWQMFWRVTLPNIRWALLYGIILSNARAMGEFGAVSVVSGHIRGLTNTLPLHIEVLYNDYNPVGAFAAASLLAFLAIVTLLLQHLLNWWEQRKYKQAAATRSDAEEVLRAESDIVARDDFTTNKISAERSTKKSTDLGLNKVTV</sequence>
<evidence type="ECO:0000256" key="10">
    <source>
        <dbReference type="ARBA" id="ARBA00025323"/>
    </source>
</evidence>
<keyword evidence="4" id="KW-1003">Cell membrane</keyword>
<evidence type="ECO:0000256" key="2">
    <source>
        <dbReference type="ARBA" id="ARBA00011779"/>
    </source>
</evidence>
<dbReference type="InterPro" id="IPR005667">
    <property type="entry name" value="Sulph_transpt2"/>
</dbReference>
<evidence type="ECO:0000256" key="7">
    <source>
        <dbReference type="ARBA" id="ARBA00022989"/>
    </source>
</evidence>
<evidence type="ECO:0000256" key="9">
    <source>
        <dbReference type="ARBA" id="ARBA00023136"/>
    </source>
</evidence>
<keyword evidence="6 12" id="KW-0812">Transmembrane</keyword>
<feature type="transmembrane region" description="Helical" evidence="12">
    <location>
        <begin position="14"/>
        <end position="40"/>
    </location>
</feature>
<dbReference type="GO" id="GO:0015419">
    <property type="term" value="F:ABC-type sulfate transporter activity"/>
    <property type="evidence" value="ECO:0007669"/>
    <property type="project" value="InterPro"/>
</dbReference>
<feature type="transmembrane region" description="Helical" evidence="12">
    <location>
        <begin position="60"/>
        <end position="89"/>
    </location>
</feature>
<evidence type="ECO:0000313" key="15">
    <source>
        <dbReference type="Proteomes" id="UP000029629"/>
    </source>
</evidence>
<evidence type="ECO:0000256" key="5">
    <source>
        <dbReference type="ARBA" id="ARBA00022519"/>
    </source>
</evidence>
<keyword evidence="8" id="KW-0764">Sulfate transport</keyword>
<dbReference type="PANTHER" id="PTHR30406">
    <property type="entry name" value="SULFATE TRANSPORT SYSTEM PERMEASE PROTEIN"/>
    <property type="match status" value="1"/>
</dbReference>
<comment type="caution">
    <text evidence="14">The sequence shown here is derived from an EMBL/GenBank/DDBJ whole genome shotgun (WGS) entry which is preliminary data.</text>
</comment>
<evidence type="ECO:0000256" key="8">
    <source>
        <dbReference type="ARBA" id="ARBA00023032"/>
    </source>
</evidence>
<keyword evidence="3" id="KW-0813">Transport</keyword>
<feature type="transmembrane region" description="Helical" evidence="12">
    <location>
        <begin position="135"/>
        <end position="159"/>
    </location>
</feature>
<accession>A0A096AI80</accession>
<dbReference type="OrthoDB" id="9774448at2"/>
<name>A0A096AI80_9BURK</name>
<proteinExistence type="predicted"/>
<dbReference type="PANTHER" id="PTHR30406:SF1">
    <property type="entry name" value="SULFATE TRANSPORT SYSTEM PERMEASE PROTEIN CYSW"/>
    <property type="match status" value="1"/>
</dbReference>
<feature type="transmembrane region" description="Helical" evidence="12">
    <location>
        <begin position="101"/>
        <end position="123"/>
    </location>
</feature>
<keyword evidence="9 12" id="KW-0472">Membrane</keyword>
<dbReference type="InterPro" id="IPR011866">
    <property type="entry name" value="CysW_permease"/>
</dbReference>
<comment type="subunit">
    <text evidence="2">The complex is composed of two ATP-binding proteins (CysA), two transmembrane proteins (CysT and CysW) and a solute-binding protein (CysP).</text>
</comment>
<dbReference type="Pfam" id="PF00528">
    <property type="entry name" value="BPD_transp_1"/>
    <property type="match status" value="1"/>
</dbReference>
<dbReference type="Proteomes" id="UP000029629">
    <property type="component" value="Unassembled WGS sequence"/>
</dbReference>
<dbReference type="GO" id="GO:0005886">
    <property type="term" value="C:plasma membrane"/>
    <property type="evidence" value="ECO:0007669"/>
    <property type="project" value="UniProtKB-SubCell"/>
</dbReference>
<dbReference type="NCBIfam" id="TIGR02140">
    <property type="entry name" value="permease_CysW"/>
    <property type="match status" value="1"/>
</dbReference>
<gene>
    <name evidence="14" type="ORF">HMPREF2130_06905</name>
</gene>
<organism evidence="14 15">
    <name type="scientific">Oligella urethralis DNF00040</name>
    <dbReference type="NCBI Taxonomy" id="1401065"/>
    <lineage>
        <taxon>Bacteria</taxon>
        <taxon>Pseudomonadati</taxon>
        <taxon>Pseudomonadota</taxon>
        <taxon>Betaproteobacteria</taxon>
        <taxon>Burkholderiales</taxon>
        <taxon>Alcaligenaceae</taxon>
        <taxon>Oligella</taxon>
    </lineage>
</organism>
<dbReference type="NCBIfam" id="TIGR00969">
    <property type="entry name" value="3a0106s02"/>
    <property type="match status" value="1"/>
</dbReference>
<keyword evidence="5" id="KW-0997">Cell inner membrane</keyword>
<dbReference type="PROSITE" id="PS50928">
    <property type="entry name" value="ABC_TM1"/>
    <property type="match status" value="1"/>
</dbReference>
<comment type="subcellular location">
    <subcellularLocation>
        <location evidence="1">Cell inner membrane</location>
        <topology evidence="1">Multi-pass membrane protein</topology>
    </subcellularLocation>
</comment>
<dbReference type="FunFam" id="1.10.3720.10:FF:000015">
    <property type="entry name" value="Sulfate ABC transporter, permease CysW"/>
    <property type="match status" value="1"/>
</dbReference>
<evidence type="ECO:0000256" key="3">
    <source>
        <dbReference type="ARBA" id="ARBA00022448"/>
    </source>
</evidence>
<keyword evidence="7 12" id="KW-1133">Transmembrane helix</keyword>
<dbReference type="Gene3D" id="1.10.3720.10">
    <property type="entry name" value="MetI-like"/>
    <property type="match status" value="1"/>
</dbReference>
<dbReference type="RefSeq" id="WP_036559439.1">
    <property type="nucleotide sequence ID" value="NZ_JRNI01000025.1"/>
</dbReference>
<dbReference type="eggNOG" id="COG4208">
    <property type="taxonomic scope" value="Bacteria"/>
</dbReference>
<protein>
    <recommendedName>
        <fullName evidence="11">Sulfate transport system permease protein CysW</fullName>
    </recommendedName>
</protein>
<evidence type="ECO:0000259" key="13">
    <source>
        <dbReference type="PROSITE" id="PS50928"/>
    </source>
</evidence>
<dbReference type="InterPro" id="IPR035906">
    <property type="entry name" value="MetI-like_sf"/>
</dbReference>
<keyword evidence="15" id="KW-1185">Reference proteome</keyword>
<evidence type="ECO:0000313" key="14">
    <source>
        <dbReference type="EMBL" id="KGF30407.1"/>
    </source>
</evidence>
<dbReference type="SUPFAM" id="SSF161098">
    <property type="entry name" value="MetI-like"/>
    <property type="match status" value="1"/>
</dbReference>
<feature type="transmembrane region" description="Helical" evidence="12">
    <location>
        <begin position="245"/>
        <end position="269"/>
    </location>
</feature>
<evidence type="ECO:0000256" key="12">
    <source>
        <dbReference type="SAM" id="Phobius"/>
    </source>
</evidence>
<dbReference type="EMBL" id="JRNI01000025">
    <property type="protein sequence ID" value="KGF30407.1"/>
    <property type="molecule type" value="Genomic_DNA"/>
</dbReference>
<reference evidence="14 15" key="1">
    <citation type="submission" date="2014-07" db="EMBL/GenBank/DDBJ databases">
        <authorList>
            <person name="McCorrison J."/>
            <person name="Sanka R."/>
            <person name="Torralba M."/>
            <person name="Gillis M."/>
            <person name="Haft D.H."/>
            <person name="Methe B."/>
            <person name="Sutton G."/>
            <person name="Nelson K.E."/>
        </authorList>
    </citation>
    <scope>NUCLEOTIDE SEQUENCE [LARGE SCALE GENOMIC DNA]</scope>
    <source>
        <strain evidence="14 15">DNF00040</strain>
    </source>
</reference>
<dbReference type="InterPro" id="IPR000515">
    <property type="entry name" value="MetI-like"/>
</dbReference>
<evidence type="ECO:0000256" key="1">
    <source>
        <dbReference type="ARBA" id="ARBA00004429"/>
    </source>
</evidence>
<evidence type="ECO:0000256" key="11">
    <source>
        <dbReference type="ARBA" id="ARBA00067681"/>
    </source>
</evidence>
<comment type="function">
    <text evidence="10">Part of the ABC transporter complex CysAWTP (TC 3.A.1.6.1) involved in sulfate/thiosulfate import. Probably responsible for the translocation of the substrate across the membrane.</text>
</comment>
<dbReference type="CDD" id="cd06261">
    <property type="entry name" value="TM_PBP2"/>
    <property type="match status" value="1"/>
</dbReference>
<dbReference type="AlphaFoldDB" id="A0A096AI80"/>
<evidence type="ECO:0000256" key="6">
    <source>
        <dbReference type="ARBA" id="ARBA00022692"/>
    </source>
</evidence>
<evidence type="ECO:0000256" key="4">
    <source>
        <dbReference type="ARBA" id="ARBA00022475"/>
    </source>
</evidence>